<gene>
    <name evidence="8" type="ORF">JFN87_02360</name>
</gene>
<feature type="region of interest" description="Disordered" evidence="6">
    <location>
        <begin position="978"/>
        <end position="1004"/>
    </location>
</feature>
<keyword evidence="4" id="KW-0378">Hydrolase</keyword>
<keyword evidence="2" id="KW-0645">Protease</keyword>
<dbReference type="Gene3D" id="2.60.40.1120">
    <property type="entry name" value="Carboxypeptidase-like, regulatory domain"/>
    <property type="match status" value="4"/>
</dbReference>
<keyword evidence="8" id="KW-0121">Carboxypeptidase</keyword>
<dbReference type="SUPFAM" id="SSF50965">
    <property type="entry name" value="Galactose oxidase, central domain"/>
    <property type="match status" value="1"/>
</dbReference>
<name>A0A940MC80_9ACTN</name>
<dbReference type="PANTHER" id="PTHR46344">
    <property type="entry name" value="OS02G0202900 PROTEIN"/>
    <property type="match status" value="1"/>
</dbReference>
<protein>
    <submittedName>
        <fullName evidence="8">Carboxypeptidase regulatory-like domain-containing protein</fullName>
    </submittedName>
</protein>
<dbReference type="InterPro" id="IPR015915">
    <property type="entry name" value="Kelch-typ_b-propeller"/>
</dbReference>
<dbReference type="PROSITE" id="PS51695">
    <property type="entry name" value="SEDOLISIN"/>
    <property type="match status" value="1"/>
</dbReference>
<evidence type="ECO:0000256" key="5">
    <source>
        <dbReference type="ARBA" id="ARBA00022825"/>
    </source>
</evidence>
<dbReference type="SUPFAM" id="SSF52743">
    <property type="entry name" value="Subtilisin-like"/>
    <property type="match status" value="1"/>
</dbReference>
<dbReference type="InterPro" id="IPR030400">
    <property type="entry name" value="Sedolisin_dom"/>
</dbReference>
<dbReference type="GO" id="GO:0004180">
    <property type="term" value="F:carboxypeptidase activity"/>
    <property type="evidence" value="ECO:0007669"/>
    <property type="project" value="UniProtKB-KW"/>
</dbReference>
<dbReference type="Proteomes" id="UP000670475">
    <property type="component" value="Unassembled WGS sequence"/>
</dbReference>
<comment type="caution">
    <text evidence="8">The sequence shown here is derived from an EMBL/GenBank/DDBJ whole genome shotgun (WGS) entry which is preliminary data.</text>
</comment>
<dbReference type="InterPro" id="IPR008969">
    <property type="entry name" value="CarboxyPept-like_regulatory"/>
</dbReference>
<dbReference type="EMBL" id="JAGIQL010000004">
    <property type="protein sequence ID" value="MBP0456346.1"/>
    <property type="molecule type" value="Genomic_DNA"/>
</dbReference>
<dbReference type="PANTHER" id="PTHR46344:SF27">
    <property type="entry name" value="KELCH REPEAT SUPERFAMILY PROTEIN"/>
    <property type="match status" value="1"/>
</dbReference>
<evidence type="ECO:0000256" key="2">
    <source>
        <dbReference type="ARBA" id="ARBA00022670"/>
    </source>
</evidence>
<dbReference type="SMART" id="SM00612">
    <property type="entry name" value="Kelch"/>
    <property type="match status" value="5"/>
</dbReference>
<dbReference type="GO" id="GO:0006508">
    <property type="term" value="P:proteolysis"/>
    <property type="evidence" value="ECO:0007669"/>
    <property type="project" value="UniProtKB-KW"/>
</dbReference>
<dbReference type="Pfam" id="PF01344">
    <property type="entry name" value="Kelch_1"/>
    <property type="match status" value="4"/>
</dbReference>
<dbReference type="InterPro" id="IPR011043">
    <property type="entry name" value="Gal_Oxase/kelch_b-propeller"/>
</dbReference>
<evidence type="ECO:0000256" key="6">
    <source>
        <dbReference type="SAM" id="MobiDB-lite"/>
    </source>
</evidence>
<feature type="domain" description="Peptidase S53" evidence="7">
    <location>
        <begin position="138"/>
        <end position="480"/>
    </location>
</feature>
<accession>A0A940MC80</accession>
<organism evidence="8 9">
    <name type="scientific">Streptomyces montanisoli</name>
    <dbReference type="NCBI Taxonomy" id="2798581"/>
    <lineage>
        <taxon>Bacteria</taxon>
        <taxon>Bacillati</taxon>
        <taxon>Actinomycetota</taxon>
        <taxon>Actinomycetes</taxon>
        <taxon>Kitasatosporales</taxon>
        <taxon>Streptomycetaceae</taxon>
        <taxon>Streptomyces</taxon>
    </lineage>
</organism>
<dbReference type="SUPFAM" id="SSF49464">
    <property type="entry name" value="Carboxypeptidase regulatory domain-like"/>
    <property type="match status" value="4"/>
</dbReference>
<keyword evidence="1" id="KW-0880">Kelch repeat</keyword>
<keyword evidence="5" id="KW-0720">Serine protease</keyword>
<dbReference type="Gene3D" id="2.60.120.260">
    <property type="entry name" value="Galactose-binding domain-like"/>
    <property type="match status" value="1"/>
</dbReference>
<dbReference type="InterPro" id="IPR006652">
    <property type="entry name" value="Kelch_1"/>
</dbReference>
<proteinExistence type="predicted"/>
<reference evidence="8" key="1">
    <citation type="submission" date="2021-03" db="EMBL/GenBank/DDBJ databases">
        <title>Whole genome sequence of Streptomyces bomunensis MMS17-BM035.</title>
        <authorList>
            <person name="Lee J.H."/>
        </authorList>
    </citation>
    <scope>NUCLEOTIDE SEQUENCE</scope>
    <source>
        <strain evidence="8">MMS17-BM035</strain>
    </source>
</reference>
<dbReference type="PROSITE" id="PS00138">
    <property type="entry name" value="SUBTILASE_SER"/>
    <property type="match status" value="1"/>
</dbReference>
<evidence type="ECO:0000259" key="7">
    <source>
        <dbReference type="PROSITE" id="PS51695"/>
    </source>
</evidence>
<evidence type="ECO:0000256" key="4">
    <source>
        <dbReference type="ARBA" id="ARBA00022801"/>
    </source>
</evidence>
<sequence>MVRKISFFTTSAHITRSSCTSRESILNRSLKPRPPRRPLGQRISALSAVLGAAALVLVGVQAPTAQAARSTTVDNVIGTTHTAPTAPAKGAAQVSVHGKSSKVEPACTTQPKPGYATCYALRRTDVSPVKGLLKGDATPSGFGAADLQSAYDLPANGGAGQTVAVVDAQDDPNAEADLAVYRAQYGLPACTADDGCFTKVDQRGGTDYPAPDSGWAGEISLDLDMVSAAAPNAHILLVEADSASFEDLGSAVDEAVALGAKYVSNSYGTSYTASGGGEDPSEATAYDPYYNHPGVAVVASSGDDAYGVAYPAASPYVTSVGGTALSRDGGTDRGWAESVWHNSYGGPGSGCSAYEAKPAFQTDTGCDKRAVTDVSAVADPVTGVSVYVTYGGSGWAVYGGTSASSPLIAGVYAAAGSPAASTYPNSYPYAAADGTLNDVTSGSNGTCSPAYLCTAATGYDGPTGLGTPHGVAAFTEGAHGSLSGAVTDGATGKAVSGATVTATAGDTSVRAKTAADGTYSLTLTPGSYSLSVDAFGYATASTPAVKVDDGAAVTKDVALTAVARETVSGRVTDGSGHGWPLYARVSVGDDASVWTDPATGAYALPLPSDHDYTLTVTSAYPGYRPATKKVTVKDADVSASVSVPVDPFASRTPGYTFKDEGTTEPFDSTTTAPEGWSVVNASDTEGGWEFDDPGGRGNKTGGDGAFAIVDSDHLGSSSTQDTSLVSPVYDLSGAEAPEMSFRTDYKSYSGQQATVEATSDGGKTWTAVWTAPAQDVAGPQQVTVPLGDFAGKSSVRLRFHYTGHFAWWWQVDDVMVGQRIAQLRPGGLVEGVVTDANTKDGLVAANVSGADGSPVEAATAATLDDPNLPDGFYWSFAKAGKQPLTGSKHGYADLTKQVTVAADSAAKANFSLKAGRLKVTPDKIGASVKWGGSKTKRLTVENTGSEPATLDIAEGSGTVTPAGHGAPLQRVKGDFSPLSAAAHHSRKATPSLTGPSADAWQSAGDLPTNLQDLAADTHDGKVYAAFGFDGAADVKTLHSYDPDTGAWTQGASASDTRESPAHGFVGGKWYIAGGWGASGDPDGKLEIYDPATDAWTTGSDEPSPLAGSGSAVLDGKLYAVGGCTASACGSTAVNVYDPAADSWSTAAPYPVPVSWEACGAVKGELYCAGGNSDAGGALVSAYVYDPAADSWSALPDLPAALWASSYTAANGQLLVTAGVEGTALTNKAFAYDPAAGAWSALPNANQASYRGGGASGFYKVGGAVGNGQPIRTVELLPGYDQQGGGDVSWLSEGKEHVTLKPGGTATVAVTLDASIPDITQPGAYGAELLLSSDTPYALPSVPVTLTVAPPRTWGKITGKVLGSDGKGGTAALAGATVQIDSWATHYTLKTGADGTYQLWLDTRNNPLTLIVAKDGYQPTTSRARLKKGRTVTVNYTLDKA</sequence>
<dbReference type="GO" id="GO:0004252">
    <property type="term" value="F:serine-type endopeptidase activity"/>
    <property type="evidence" value="ECO:0007669"/>
    <property type="project" value="InterPro"/>
</dbReference>
<feature type="region of interest" description="Disordered" evidence="6">
    <location>
        <begin position="654"/>
        <end position="676"/>
    </location>
</feature>
<dbReference type="InterPro" id="IPR023828">
    <property type="entry name" value="Peptidase_S8_Ser-AS"/>
</dbReference>
<dbReference type="CDD" id="cd04056">
    <property type="entry name" value="Peptidases_S53"/>
    <property type="match status" value="1"/>
</dbReference>
<dbReference type="Gene3D" id="3.40.50.200">
    <property type="entry name" value="Peptidase S8/S53 domain"/>
    <property type="match status" value="1"/>
</dbReference>
<keyword evidence="3" id="KW-0677">Repeat</keyword>
<dbReference type="Pfam" id="PF13620">
    <property type="entry name" value="CarboxypepD_reg"/>
    <property type="match status" value="1"/>
</dbReference>
<evidence type="ECO:0000313" key="9">
    <source>
        <dbReference type="Proteomes" id="UP000670475"/>
    </source>
</evidence>
<evidence type="ECO:0000256" key="3">
    <source>
        <dbReference type="ARBA" id="ARBA00022737"/>
    </source>
</evidence>
<keyword evidence="9" id="KW-1185">Reference proteome</keyword>
<dbReference type="NCBIfam" id="NF038128">
    <property type="entry name" value="choice_anch_J"/>
    <property type="match status" value="1"/>
</dbReference>
<evidence type="ECO:0000313" key="8">
    <source>
        <dbReference type="EMBL" id="MBP0456346.1"/>
    </source>
</evidence>
<evidence type="ECO:0000256" key="1">
    <source>
        <dbReference type="ARBA" id="ARBA00022441"/>
    </source>
</evidence>
<dbReference type="InterPro" id="IPR036852">
    <property type="entry name" value="Peptidase_S8/S53_dom_sf"/>
</dbReference>
<dbReference type="Gene3D" id="2.120.10.80">
    <property type="entry name" value="Kelch-type beta propeller"/>
    <property type="match status" value="2"/>
</dbReference>